<sequence>MAKQMVLNRKMYKEIKKMDHQDMSNYLSRYYMNAYNQGKEDSEGLKADELREILLTVKGIGPAKTENIMEAVGKALAEKG</sequence>
<gene>
    <name evidence="1" type="ORF">LKD40_00750</name>
</gene>
<dbReference type="RefSeq" id="WP_227588334.1">
    <property type="nucleotide sequence ID" value="NZ_JAJEQQ010000001.1"/>
</dbReference>
<reference evidence="1 2" key="1">
    <citation type="submission" date="2021-10" db="EMBL/GenBank/DDBJ databases">
        <title>Anaerobic single-cell dispensing facilitates the cultivation of human gut bacteria.</title>
        <authorList>
            <person name="Afrizal A."/>
        </authorList>
    </citation>
    <scope>NUCLEOTIDE SEQUENCE [LARGE SCALE GENOMIC DNA]</scope>
    <source>
        <strain evidence="1 2">CLA-AA-H217</strain>
    </source>
</reference>
<keyword evidence="2" id="KW-1185">Reference proteome</keyword>
<proteinExistence type="predicted"/>
<comment type="caution">
    <text evidence="1">The sequence shown here is derived from an EMBL/GenBank/DDBJ whole genome shotgun (WGS) entry which is preliminary data.</text>
</comment>
<dbReference type="Proteomes" id="UP001198612">
    <property type="component" value="Unassembled WGS sequence"/>
</dbReference>
<organism evidence="1 2">
    <name type="scientific">Blautia fusiformis</name>
    <dbReference type="NCBI Taxonomy" id="2881264"/>
    <lineage>
        <taxon>Bacteria</taxon>
        <taxon>Bacillati</taxon>
        <taxon>Bacillota</taxon>
        <taxon>Clostridia</taxon>
        <taxon>Lachnospirales</taxon>
        <taxon>Lachnospiraceae</taxon>
        <taxon>Blautia</taxon>
    </lineage>
</organism>
<name>A0AAW4VYT2_9FIRM</name>
<dbReference type="AlphaFoldDB" id="A0AAW4VYT2"/>
<protein>
    <submittedName>
        <fullName evidence="1">Uncharacterized protein</fullName>
    </submittedName>
</protein>
<dbReference type="EMBL" id="JAJEQQ010000001">
    <property type="protein sequence ID" value="MCC2226353.1"/>
    <property type="molecule type" value="Genomic_DNA"/>
</dbReference>
<evidence type="ECO:0000313" key="1">
    <source>
        <dbReference type="EMBL" id="MCC2226353.1"/>
    </source>
</evidence>
<evidence type="ECO:0000313" key="2">
    <source>
        <dbReference type="Proteomes" id="UP001198612"/>
    </source>
</evidence>
<accession>A0AAW4VYT2</accession>